<dbReference type="GO" id="GO:0003998">
    <property type="term" value="F:acylphosphatase activity"/>
    <property type="evidence" value="ECO:0007669"/>
    <property type="project" value="UniProtKB-EC"/>
</dbReference>
<comment type="caution">
    <text evidence="8">The sequence shown here is derived from an EMBL/GenBank/DDBJ whole genome shotgun (WGS) entry which is preliminary data.</text>
</comment>
<dbReference type="Pfam" id="PF00708">
    <property type="entry name" value="Acylphosphatase"/>
    <property type="match status" value="1"/>
</dbReference>
<dbReference type="Gene3D" id="3.30.70.100">
    <property type="match status" value="1"/>
</dbReference>
<name>A0A2M7E6V0_9BACT</name>
<dbReference type="InterPro" id="IPR036046">
    <property type="entry name" value="Acylphosphatase-like_dom_sf"/>
</dbReference>
<dbReference type="PROSITE" id="PS00150">
    <property type="entry name" value="ACYLPHOSPHATASE_1"/>
    <property type="match status" value="1"/>
</dbReference>
<dbReference type="PANTHER" id="PTHR47268:SF4">
    <property type="entry name" value="ACYLPHOSPHATASE"/>
    <property type="match status" value="1"/>
</dbReference>
<evidence type="ECO:0000256" key="5">
    <source>
        <dbReference type="RuleBase" id="RU000553"/>
    </source>
</evidence>
<dbReference type="Proteomes" id="UP000228886">
    <property type="component" value="Unassembled WGS sequence"/>
</dbReference>
<keyword evidence="4 5" id="KW-0378">Hydrolase</keyword>
<dbReference type="EC" id="3.6.1.7" evidence="2 4"/>
<dbReference type="PROSITE" id="PS00151">
    <property type="entry name" value="ACYLPHOSPHATASE_2"/>
    <property type="match status" value="1"/>
</dbReference>
<protein>
    <recommendedName>
        <fullName evidence="2 4">Acylphosphatase</fullName>
        <ecNumber evidence="2 4">3.6.1.7</ecNumber>
    </recommendedName>
</protein>
<dbReference type="SUPFAM" id="SSF54975">
    <property type="entry name" value="Acylphosphatase/BLUF domain-like"/>
    <property type="match status" value="1"/>
</dbReference>
<comment type="similarity">
    <text evidence="1 6">Belongs to the acylphosphatase family.</text>
</comment>
<feature type="active site" evidence="4">
    <location>
        <position position="36"/>
    </location>
</feature>
<evidence type="ECO:0000256" key="6">
    <source>
        <dbReference type="RuleBase" id="RU004168"/>
    </source>
</evidence>
<accession>A0A2M7E6V0</accession>
<gene>
    <name evidence="8" type="ORF">COS11_07250</name>
</gene>
<evidence type="ECO:0000313" key="9">
    <source>
        <dbReference type="Proteomes" id="UP000228886"/>
    </source>
</evidence>
<feature type="domain" description="Acylphosphatase-like" evidence="7">
    <location>
        <begin position="3"/>
        <end position="90"/>
    </location>
</feature>
<dbReference type="AlphaFoldDB" id="A0A2M7E6V0"/>
<proteinExistence type="inferred from homology"/>
<feature type="active site" evidence="4">
    <location>
        <position position="18"/>
    </location>
</feature>
<evidence type="ECO:0000259" key="7">
    <source>
        <dbReference type="PROSITE" id="PS51160"/>
    </source>
</evidence>
<organism evidence="8 9">
    <name type="scientific">bacterium (Candidatus Ratteibacteria) CG01_land_8_20_14_3_00_40_19</name>
    <dbReference type="NCBI Taxonomy" id="2014290"/>
    <lineage>
        <taxon>Bacteria</taxon>
        <taxon>Candidatus Ratteibacteria</taxon>
    </lineage>
</organism>
<sequence length="90" mass="10831">MKRIRLFISGYVQGVGFRWYVQRLAKRINVYGFVRNLRDGRVEALVEGKDELVEQFLQNLKEGSFKDQLEEIKKSEEEYQKEYSDFTIKF</sequence>
<dbReference type="PANTHER" id="PTHR47268">
    <property type="entry name" value="ACYLPHOSPHATASE"/>
    <property type="match status" value="1"/>
</dbReference>
<dbReference type="InterPro" id="IPR017968">
    <property type="entry name" value="Acylphosphatase_CS"/>
</dbReference>
<evidence type="ECO:0000256" key="1">
    <source>
        <dbReference type="ARBA" id="ARBA00005614"/>
    </source>
</evidence>
<dbReference type="InterPro" id="IPR001792">
    <property type="entry name" value="Acylphosphatase-like_dom"/>
</dbReference>
<comment type="catalytic activity">
    <reaction evidence="3 4 5">
        <text>an acyl phosphate + H2O = a carboxylate + phosphate + H(+)</text>
        <dbReference type="Rhea" id="RHEA:14965"/>
        <dbReference type="ChEBI" id="CHEBI:15377"/>
        <dbReference type="ChEBI" id="CHEBI:15378"/>
        <dbReference type="ChEBI" id="CHEBI:29067"/>
        <dbReference type="ChEBI" id="CHEBI:43474"/>
        <dbReference type="ChEBI" id="CHEBI:59918"/>
        <dbReference type="EC" id="3.6.1.7"/>
    </reaction>
</comment>
<evidence type="ECO:0000256" key="2">
    <source>
        <dbReference type="ARBA" id="ARBA00012150"/>
    </source>
</evidence>
<reference evidence="9" key="1">
    <citation type="submission" date="2017-09" db="EMBL/GenBank/DDBJ databases">
        <title>Depth-based differentiation of microbial function through sediment-hosted aquifers and enrichment of novel symbionts in the deep terrestrial subsurface.</title>
        <authorList>
            <person name="Probst A.J."/>
            <person name="Ladd B."/>
            <person name="Jarett J.K."/>
            <person name="Geller-Mcgrath D.E."/>
            <person name="Sieber C.M.K."/>
            <person name="Emerson J.B."/>
            <person name="Anantharaman K."/>
            <person name="Thomas B.C."/>
            <person name="Malmstrom R."/>
            <person name="Stieglmeier M."/>
            <person name="Klingl A."/>
            <person name="Woyke T."/>
            <person name="Ryan C.M."/>
            <person name="Banfield J.F."/>
        </authorList>
    </citation>
    <scope>NUCLEOTIDE SEQUENCE [LARGE SCALE GENOMIC DNA]</scope>
</reference>
<evidence type="ECO:0000256" key="3">
    <source>
        <dbReference type="ARBA" id="ARBA00047645"/>
    </source>
</evidence>
<dbReference type="EMBL" id="PETL01000348">
    <property type="protein sequence ID" value="PIV63472.1"/>
    <property type="molecule type" value="Genomic_DNA"/>
</dbReference>
<evidence type="ECO:0000256" key="4">
    <source>
        <dbReference type="PROSITE-ProRule" id="PRU00520"/>
    </source>
</evidence>
<dbReference type="PROSITE" id="PS51160">
    <property type="entry name" value="ACYLPHOSPHATASE_3"/>
    <property type="match status" value="1"/>
</dbReference>
<dbReference type="InterPro" id="IPR020456">
    <property type="entry name" value="Acylphosphatase"/>
</dbReference>
<evidence type="ECO:0000313" key="8">
    <source>
        <dbReference type="EMBL" id="PIV63472.1"/>
    </source>
</evidence>